<dbReference type="Proteomes" id="UP000509704">
    <property type="component" value="Chromosome 2"/>
</dbReference>
<feature type="transmembrane region" description="Helical" evidence="6">
    <location>
        <begin position="239"/>
        <end position="259"/>
    </location>
</feature>
<evidence type="ECO:0000256" key="3">
    <source>
        <dbReference type="ARBA" id="ARBA00022692"/>
    </source>
</evidence>
<dbReference type="PANTHER" id="PTHR30618:SF15">
    <property type="entry name" value="NICOTINAMIDE RIBOSIDE TRANSPORTER 1-RELATED"/>
    <property type="match status" value="1"/>
</dbReference>
<keyword evidence="3 6" id="KW-0812">Transmembrane</keyword>
<reference evidence="7 8" key="1">
    <citation type="submission" date="2020-07" db="EMBL/GenBank/DDBJ databases">
        <title>The yeast mating-type switching endonuclease HO is a domesticated member of an unorthodox homing genetic element family.</title>
        <authorList>
            <person name="Coughlan A.Y."/>
            <person name="Lombardi L."/>
            <person name="Braun-Galleani S."/>
            <person name="Martos A.R."/>
            <person name="Galeote V."/>
            <person name="Bigey F."/>
            <person name="Dequin S."/>
            <person name="Byrne K.P."/>
            <person name="Wolfe K.H."/>
        </authorList>
    </citation>
    <scope>NUCLEOTIDE SEQUENCE [LARGE SCALE GENOMIC DNA]</scope>
    <source>
        <strain evidence="7 8">NRRL Y-6702</strain>
    </source>
</reference>
<evidence type="ECO:0000256" key="5">
    <source>
        <dbReference type="ARBA" id="ARBA00023136"/>
    </source>
</evidence>
<evidence type="ECO:0000256" key="2">
    <source>
        <dbReference type="ARBA" id="ARBA00008974"/>
    </source>
</evidence>
<comment type="similarity">
    <text evidence="2">Belongs to the purine-cytosine permease (2.A.39) family.</text>
</comment>
<evidence type="ECO:0000313" key="8">
    <source>
        <dbReference type="Proteomes" id="UP000509704"/>
    </source>
</evidence>
<dbReference type="InterPro" id="IPR045225">
    <property type="entry name" value="Uracil/uridine/allantoin_perm"/>
</dbReference>
<dbReference type="Pfam" id="PF02133">
    <property type="entry name" value="Transp_cyt_pur"/>
    <property type="match status" value="1"/>
</dbReference>
<feature type="transmembrane region" description="Helical" evidence="6">
    <location>
        <begin position="79"/>
        <end position="100"/>
    </location>
</feature>
<dbReference type="InterPro" id="IPR012681">
    <property type="entry name" value="NCS1"/>
</dbReference>
<dbReference type="EMBL" id="CP058605">
    <property type="protein sequence ID" value="QLG70974.1"/>
    <property type="molecule type" value="Genomic_DNA"/>
</dbReference>
<feature type="transmembrane region" description="Helical" evidence="6">
    <location>
        <begin position="448"/>
        <end position="467"/>
    </location>
</feature>
<feature type="transmembrane region" description="Helical" evidence="6">
    <location>
        <begin position="197"/>
        <end position="217"/>
    </location>
</feature>
<comment type="subcellular location">
    <subcellularLocation>
        <location evidence="1">Membrane</location>
        <topology evidence="1">Multi-pass membrane protein</topology>
    </subcellularLocation>
</comment>
<feature type="transmembrane region" description="Helical" evidence="6">
    <location>
        <begin position="40"/>
        <end position="59"/>
    </location>
</feature>
<evidence type="ECO:0008006" key="9">
    <source>
        <dbReference type="Google" id="ProtNLM"/>
    </source>
</evidence>
<evidence type="ECO:0000256" key="6">
    <source>
        <dbReference type="SAM" id="Phobius"/>
    </source>
</evidence>
<feature type="transmembrane region" description="Helical" evidence="6">
    <location>
        <begin position="170"/>
        <end position="188"/>
    </location>
</feature>
<organism evidence="7 8">
    <name type="scientific">Zygotorulaspora mrakii</name>
    <name type="common">Zygosaccharomyces mrakii</name>
    <dbReference type="NCBI Taxonomy" id="42260"/>
    <lineage>
        <taxon>Eukaryota</taxon>
        <taxon>Fungi</taxon>
        <taxon>Dikarya</taxon>
        <taxon>Ascomycota</taxon>
        <taxon>Saccharomycotina</taxon>
        <taxon>Saccharomycetes</taxon>
        <taxon>Saccharomycetales</taxon>
        <taxon>Saccharomycetaceae</taxon>
        <taxon>Zygotorulaspora</taxon>
    </lineage>
</organism>
<feature type="transmembrane region" description="Helical" evidence="6">
    <location>
        <begin position="121"/>
        <end position="150"/>
    </location>
</feature>
<keyword evidence="8" id="KW-1185">Reference proteome</keyword>
<gene>
    <name evidence="7" type="ORF">HG535_0B00110</name>
</gene>
<evidence type="ECO:0000313" key="7">
    <source>
        <dbReference type="EMBL" id="QLG70974.1"/>
    </source>
</evidence>
<dbReference type="CDD" id="cd11482">
    <property type="entry name" value="SLC-NCS1sbd_NRT1-like"/>
    <property type="match status" value="1"/>
</dbReference>
<feature type="transmembrane region" description="Helical" evidence="6">
    <location>
        <begin position="364"/>
        <end position="381"/>
    </location>
</feature>
<keyword evidence="4 6" id="KW-1133">Transmembrane helix</keyword>
<dbReference type="PANTHER" id="PTHR30618">
    <property type="entry name" value="NCS1 FAMILY PURINE/PYRIMIDINE TRANSPORTER"/>
    <property type="match status" value="1"/>
</dbReference>
<feature type="transmembrane region" description="Helical" evidence="6">
    <location>
        <begin position="328"/>
        <end position="352"/>
    </location>
</feature>
<evidence type="ECO:0000256" key="1">
    <source>
        <dbReference type="ARBA" id="ARBA00004141"/>
    </source>
</evidence>
<dbReference type="NCBIfam" id="TIGR00800">
    <property type="entry name" value="ncs1"/>
    <property type="match status" value="1"/>
</dbReference>
<dbReference type="GO" id="GO:0015205">
    <property type="term" value="F:nucleobase transmembrane transporter activity"/>
    <property type="evidence" value="ECO:0007669"/>
    <property type="project" value="TreeGrafter"/>
</dbReference>
<evidence type="ECO:0000256" key="4">
    <source>
        <dbReference type="ARBA" id="ARBA00022989"/>
    </source>
</evidence>
<feature type="transmembrane region" description="Helical" evidence="6">
    <location>
        <begin position="393"/>
        <end position="418"/>
    </location>
</feature>
<dbReference type="GeneID" id="59234635"/>
<keyword evidence="5 6" id="KW-0472">Membrane</keyword>
<dbReference type="KEGG" id="zmk:HG535_0B00110"/>
<accession>A0A7H9AXZ7</accession>
<dbReference type="Gene3D" id="1.10.4160.10">
    <property type="entry name" value="Hydantoin permease"/>
    <property type="match status" value="1"/>
</dbReference>
<name>A0A7H9AXZ7_ZYGMR</name>
<proteinExistence type="inferred from homology"/>
<sequence>MSFFSKIHDLIKIPPGEGIESVTYLSNKDIIPMGPKRRTWGVWSLTFYWSITNVTISTWTGASSLLSLGLTVGETMGVIVIGNAIIATLALLNAAPGGYYHIGYTISQRVVFGIRGSVIGIIIRIILSVVWFGSQAYLGSLCLNCVFASWSHHYLHLPNTIPESVNMTTQQLIGFVVFQIISIPPLFFKPERFNKPLMVTCVLTFFAMMGITIWAVSRNGGSNGPLMHESTNMSSSTRGWYWVYGISSWYGSLSSGVANQSDFTRFSKRTWSSLFGTVFSLMVVGTIIPLMGLVTASAYRGRYGEEVWMPNEIIMNCLEADYSPTTRAAAFFVGAVFTLSQVCFNTMGNAYAGGMDLSGLLPKYFNITRGSILTAILSWVVQPWDFYNTSSTFVTVMSSFSVFMSPIVGIIIADFWVVRKKHLKLSHLYSNDKTGKYWYWKGINYRNLIIWVIAFTPGLPGLINAVTPTIRVNRGIQNFYYGNTIFEYFITFFLTIGSSYIWPYDNVDDEDEYDYFDTFTEEECAKKNIVPYSQITERDLNTDSARSTVSGENIVILPEKE</sequence>
<feature type="transmembrane region" description="Helical" evidence="6">
    <location>
        <begin position="479"/>
        <end position="502"/>
    </location>
</feature>
<feature type="transmembrane region" description="Helical" evidence="6">
    <location>
        <begin position="271"/>
        <end position="299"/>
    </location>
</feature>
<dbReference type="InterPro" id="IPR001248">
    <property type="entry name" value="Pur-cyt_permease"/>
</dbReference>
<protein>
    <recommendedName>
        <fullName evidence="9">Thiamine transporter</fullName>
    </recommendedName>
</protein>
<dbReference type="GO" id="GO:0005886">
    <property type="term" value="C:plasma membrane"/>
    <property type="evidence" value="ECO:0007669"/>
    <property type="project" value="TreeGrafter"/>
</dbReference>
<dbReference type="RefSeq" id="XP_037142702.1">
    <property type="nucleotide sequence ID" value="XM_037286807.1"/>
</dbReference>
<dbReference type="OrthoDB" id="2018619at2759"/>
<dbReference type="AlphaFoldDB" id="A0A7H9AXZ7"/>